<dbReference type="EMBL" id="CP047129">
    <property type="protein sequence ID" value="QHB62659.1"/>
    <property type="molecule type" value="Genomic_DNA"/>
</dbReference>
<dbReference type="RefSeq" id="WP_159140571.1">
    <property type="nucleotide sequence ID" value="NZ_CP047129.1"/>
</dbReference>
<name>A0A6I6QZW0_BIFAD</name>
<gene>
    <name evidence="1" type="ORF">F3K97_04845</name>
</gene>
<reference evidence="1 2" key="1">
    <citation type="submission" date="2019-12" db="EMBL/GenBank/DDBJ databases">
        <title>Draft Genome Sequence of Bifidobacterium adolescentis ZJ2.</title>
        <authorList>
            <person name="Jin Z."/>
        </authorList>
    </citation>
    <scope>NUCLEOTIDE SEQUENCE [LARGE SCALE GENOMIC DNA]</scope>
    <source>
        <strain evidence="1 2">ZJ2</strain>
    </source>
</reference>
<dbReference type="AlphaFoldDB" id="A0A6I6QZW0"/>
<protein>
    <submittedName>
        <fullName evidence="1">Uncharacterized protein</fullName>
    </submittedName>
</protein>
<proteinExistence type="predicted"/>
<evidence type="ECO:0000313" key="2">
    <source>
        <dbReference type="Proteomes" id="UP000464884"/>
    </source>
</evidence>
<accession>A0A6I6QZW0</accession>
<dbReference type="Proteomes" id="UP000464884">
    <property type="component" value="Chromosome"/>
</dbReference>
<sequence>MAAQEREQGGIEYAIVRDEDGAYLFDPEGNGTDPSWETDVDNGSWWGTEAEALANANTNGLTESVDSDELVPGYHVASRPWYYDDDLVDDAIEP</sequence>
<evidence type="ECO:0000313" key="1">
    <source>
        <dbReference type="EMBL" id="QHB62659.1"/>
    </source>
</evidence>
<organism evidence="1 2">
    <name type="scientific">Bifidobacterium adolescentis</name>
    <dbReference type="NCBI Taxonomy" id="1680"/>
    <lineage>
        <taxon>Bacteria</taxon>
        <taxon>Bacillati</taxon>
        <taxon>Actinomycetota</taxon>
        <taxon>Actinomycetes</taxon>
        <taxon>Bifidobacteriales</taxon>
        <taxon>Bifidobacteriaceae</taxon>
        <taxon>Bifidobacterium</taxon>
    </lineage>
</organism>